<feature type="domain" description="Co-chaperone DjlA N-terminal" evidence="2">
    <location>
        <begin position="13"/>
        <end position="103"/>
    </location>
</feature>
<keyword evidence="1" id="KW-0175">Coiled coil</keyword>
<dbReference type="SUPFAM" id="SSF158682">
    <property type="entry name" value="TerB-like"/>
    <property type="match status" value="1"/>
</dbReference>
<dbReference type="Proteomes" id="UP001374803">
    <property type="component" value="Chromosome"/>
</dbReference>
<dbReference type="CDD" id="cd07177">
    <property type="entry name" value="terB_like"/>
    <property type="match status" value="1"/>
</dbReference>
<proteinExistence type="predicted"/>
<sequence>MISVTEGLAGLRILVAVAKADGRLLDEERTALEEALEGVSLPDGVTLETLLEEETDVEEQIQRIVSPEARRETYDAAVSIALVDGERVAQENAILDRMKLAFGYAASIVPPAPPVAHAVAEAVQPPQPRSGFLADLVNETKDTILPSNIKKVPDPKRRAAEIEEDVLKYSIMSAVLGAFPVPGVAIATDVAVVALQAKLVRDIGQYFGNTMDKKAVSSLLGGVVGGTGMRIAVNNLAKLVPGWGSVVGATTSFATTWAIGKVAERYFASGGTVPVAQLRKEFKDAKKDGKEAYDKNKESVEAKASRTKLALEALNADLQAQRISQDEYDERVEKLA</sequence>
<evidence type="ECO:0000259" key="2">
    <source>
        <dbReference type="Pfam" id="PF05099"/>
    </source>
</evidence>
<gene>
    <name evidence="3" type="ORF">LVJ94_09780</name>
</gene>
<dbReference type="Gene3D" id="1.10.3680.10">
    <property type="entry name" value="TerB-like"/>
    <property type="match status" value="1"/>
</dbReference>
<dbReference type="EMBL" id="CP089983">
    <property type="protein sequence ID" value="WXB07522.1"/>
    <property type="molecule type" value="Genomic_DNA"/>
</dbReference>
<evidence type="ECO:0000313" key="3">
    <source>
        <dbReference type="EMBL" id="WXB07522.1"/>
    </source>
</evidence>
<protein>
    <submittedName>
        <fullName evidence="3">TerB family tellurite resistance protein</fullName>
    </submittedName>
</protein>
<dbReference type="InterPro" id="IPR007791">
    <property type="entry name" value="DjlA_N"/>
</dbReference>
<dbReference type="RefSeq" id="WP_394837184.1">
    <property type="nucleotide sequence ID" value="NZ_CP089929.1"/>
</dbReference>
<keyword evidence="4" id="KW-1185">Reference proteome</keyword>
<evidence type="ECO:0000256" key="1">
    <source>
        <dbReference type="SAM" id="Coils"/>
    </source>
</evidence>
<dbReference type="InterPro" id="IPR029024">
    <property type="entry name" value="TerB-like"/>
</dbReference>
<reference evidence="3" key="1">
    <citation type="submission" date="2021-12" db="EMBL/GenBank/DDBJ databases">
        <title>Discovery of the Pendulisporaceae a myxobacterial family with distinct sporulation behavior and unique specialized metabolism.</title>
        <authorList>
            <person name="Garcia R."/>
            <person name="Popoff A."/>
            <person name="Bader C.D."/>
            <person name="Loehr J."/>
            <person name="Walesch S."/>
            <person name="Walt C."/>
            <person name="Boldt J."/>
            <person name="Bunk B."/>
            <person name="Haeckl F.J.F.P.J."/>
            <person name="Gunesch A.P."/>
            <person name="Birkelbach J."/>
            <person name="Nuebel U."/>
            <person name="Pietschmann T."/>
            <person name="Bach T."/>
            <person name="Mueller R."/>
        </authorList>
    </citation>
    <scope>NUCLEOTIDE SEQUENCE</scope>
    <source>
        <strain evidence="3">MSr11367</strain>
    </source>
</reference>
<evidence type="ECO:0000313" key="4">
    <source>
        <dbReference type="Proteomes" id="UP001374803"/>
    </source>
</evidence>
<feature type="coiled-coil region" evidence="1">
    <location>
        <begin position="275"/>
        <end position="331"/>
    </location>
</feature>
<dbReference type="Pfam" id="PF05099">
    <property type="entry name" value="TerB"/>
    <property type="match status" value="1"/>
</dbReference>
<name>A0ABZ2L9B1_9BACT</name>
<organism evidence="3 4">
    <name type="scientific">Pendulispora rubella</name>
    <dbReference type="NCBI Taxonomy" id="2741070"/>
    <lineage>
        <taxon>Bacteria</taxon>
        <taxon>Pseudomonadati</taxon>
        <taxon>Myxococcota</taxon>
        <taxon>Myxococcia</taxon>
        <taxon>Myxococcales</taxon>
        <taxon>Sorangiineae</taxon>
        <taxon>Pendulisporaceae</taxon>
        <taxon>Pendulispora</taxon>
    </lineage>
</organism>
<accession>A0ABZ2L9B1</accession>